<organism evidence="1">
    <name type="scientific">Brachypodium distachyon</name>
    <name type="common">Purple false brome</name>
    <name type="synonym">Trachynia distachya</name>
    <dbReference type="NCBI Taxonomy" id="15368"/>
    <lineage>
        <taxon>Eukaryota</taxon>
        <taxon>Viridiplantae</taxon>
        <taxon>Streptophyta</taxon>
        <taxon>Embryophyta</taxon>
        <taxon>Tracheophyta</taxon>
        <taxon>Spermatophyta</taxon>
        <taxon>Magnoliopsida</taxon>
        <taxon>Liliopsida</taxon>
        <taxon>Poales</taxon>
        <taxon>Poaceae</taxon>
        <taxon>BOP clade</taxon>
        <taxon>Pooideae</taxon>
        <taxon>Stipodae</taxon>
        <taxon>Brachypodieae</taxon>
        <taxon>Brachypodium</taxon>
    </lineage>
</organism>
<gene>
    <name evidence="1" type="ORF">BRADI_3g34947v3</name>
</gene>
<dbReference type="InParanoid" id="A0A2K2D188"/>
<reference evidence="1 2" key="1">
    <citation type="journal article" date="2010" name="Nature">
        <title>Genome sequencing and analysis of the model grass Brachypodium distachyon.</title>
        <authorList>
            <consortium name="International Brachypodium Initiative"/>
        </authorList>
    </citation>
    <scope>NUCLEOTIDE SEQUENCE [LARGE SCALE GENOMIC DNA]</scope>
    <source>
        <strain evidence="1 2">Bd21</strain>
    </source>
</reference>
<dbReference type="AlphaFoldDB" id="A0A2K2D188"/>
<evidence type="ECO:0000313" key="2">
    <source>
        <dbReference type="EnsemblPlants" id="PNT68031"/>
    </source>
</evidence>
<proteinExistence type="predicted"/>
<evidence type="ECO:0000313" key="1">
    <source>
        <dbReference type="EMBL" id="PNT68031.1"/>
    </source>
</evidence>
<reference evidence="2" key="3">
    <citation type="submission" date="2018-08" db="UniProtKB">
        <authorList>
            <consortium name="EnsemblPlants"/>
        </authorList>
    </citation>
    <scope>IDENTIFICATION</scope>
    <source>
        <strain evidence="2">cv. Bd21</strain>
    </source>
</reference>
<keyword evidence="3" id="KW-1185">Reference proteome</keyword>
<dbReference type="Proteomes" id="UP000008810">
    <property type="component" value="Chromosome 3"/>
</dbReference>
<protein>
    <submittedName>
        <fullName evidence="1 2">Uncharacterized protein</fullName>
    </submittedName>
</protein>
<dbReference type="EMBL" id="CM000882">
    <property type="protein sequence ID" value="PNT68031.1"/>
    <property type="molecule type" value="Genomic_DNA"/>
</dbReference>
<dbReference type="Gramene" id="PNT68031">
    <property type="protein sequence ID" value="PNT68031"/>
    <property type="gene ID" value="BRADI_3g34947v3"/>
</dbReference>
<accession>A0A2K2D188</accession>
<dbReference type="EnsemblPlants" id="PNT68031">
    <property type="protein sequence ID" value="PNT68031"/>
    <property type="gene ID" value="BRADI_3g34947v3"/>
</dbReference>
<sequence length="79" mass="8923">MTPWLLARELARVNGQSVVHHMKEEKKRSKWGPKMRRACDFANLQNSHPSQILLAAASSYSFFVVSVALPGSHFELISE</sequence>
<reference evidence="1" key="2">
    <citation type="submission" date="2017-06" db="EMBL/GenBank/DDBJ databases">
        <title>WGS assembly of Brachypodium distachyon.</title>
        <authorList>
            <consortium name="The International Brachypodium Initiative"/>
            <person name="Lucas S."/>
            <person name="Harmon-Smith M."/>
            <person name="Lail K."/>
            <person name="Tice H."/>
            <person name="Grimwood J."/>
            <person name="Bruce D."/>
            <person name="Barry K."/>
            <person name="Shu S."/>
            <person name="Lindquist E."/>
            <person name="Wang M."/>
            <person name="Pitluck S."/>
            <person name="Vogel J.P."/>
            <person name="Garvin D.F."/>
            <person name="Mockler T.C."/>
            <person name="Schmutz J."/>
            <person name="Rokhsar D."/>
            <person name="Bevan M.W."/>
        </authorList>
    </citation>
    <scope>NUCLEOTIDE SEQUENCE</scope>
    <source>
        <strain evidence="1">Bd21</strain>
    </source>
</reference>
<name>A0A2K2D188_BRADI</name>
<evidence type="ECO:0000313" key="3">
    <source>
        <dbReference type="Proteomes" id="UP000008810"/>
    </source>
</evidence>